<organism evidence="1 2">
    <name type="scientific">bacterium (Candidatus Gribaldobacteria) CG10_big_fil_rev_8_21_14_0_10_37_21</name>
    <dbReference type="NCBI Taxonomy" id="2014275"/>
    <lineage>
        <taxon>Bacteria</taxon>
        <taxon>Candidatus Gribaldobacteria</taxon>
    </lineage>
</organism>
<feature type="non-terminal residue" evidence="1">
    <location>
        <position position="158"/>
    </location>
</feature>
<dbReference type="Proteomes" id="UP000230132">
    <property type="component" value="Unassembled WGS sequence"/>
</dbReference>
<dbReference type="GO" id="GO:0005829">
    <property type="term" value="C:cytosol"/>
    <property type="evidence" value="ECO:0007669"/>
    <property type="project" value="TreeGrafter"/>
</dbReference>
<accession>A0A2H0UWT5</accession>
<dbReference type="Gene3D" id="3.90.550.10">
    <property type="entry name" value="Spore Coat Polysaccharide Biosynthesis Protein SpsA, Chain A"/>
    <property type="match status" value="1"/>
</dbReference>
<sequence length="158" mass="18263">MITAIIQARTTSSRLPNKILMNIEEKPMVFWVVKRVQKAKTIKQIILAIPEGRDNDPLEYFAKENKILCYRGSENDVLSRYYEAAKQFAAKTIVRLAADCPFIDPKIIDQVVMAHKKARADYTSNVLERTFPRGLDVEVFSFKVLEEAYFKAEGNFRR</sequence>
<evidence type="ECO:0000313" key="2">
    <source>
        <dbReference type="Proteomes" id="UP000230132"/>
    </source>
</evidence>
<dbReference type="InterPro" id="IPR003329">
    <property type="entry name" value="Cytidylyl_trans"/>
</dbReference>
<reference evidence="2" key="1">
    <citation type="submission" date="2017-09" db="EMBL/GenBank/DDBJ databases">
        <title>Depth-based differentiation of microbial function through sediment-hosted aquifers and enrichment of novel symbionts in the deep terrestrial subsurface.</title>
        <authorList>
            <person name="Probst A.J."/>
            <person name="Ladd B."/>
            <person name="Jarett J.K."/>
            <person name="Geller-Mcgrath D.E."/>
            <person name="Sieber C.M.K."/>
            <person name="Emerson J.B."/>
            <person name="Anantharaman K."/>
            <person name="Thomas B.C."/>
            <person name="Malmstrom R."/>
            <person name="Stieglmeier M."/>
            <person name="Klingl A."/>
            <person name="Woyke T."/>
            <person name="Ryan C.M."/>
            <person name="Banfield J.F."/>
        </authorList>
    </citation>
    <scope>NUCLEOTIDE SEQUENCE [LARGE SCALE GENOMIC DNA]</scope>
</reference>
<keyword evidence="1" id="KW-0808">Transferase</keyword>
<dbReference type="AlphaFoldDB" id="A0A2H0UWT5"/>
<proteinExistence type="predicted"/>
<keyword evidence="1" id="KW-0548">Nucleotidyltransferase</keyword>
<protein>
    <submittedName>
        <fullName evidence="1">Acylneuraminate cytidylyltransferase</fullName>
    </submittedName>
</protein>
<name>A0A2H0UWT5_9BACT</name>
<dbReference type="GO" id="GO:0016779">
    <property type="term" value="F:nucleotidyltransferase activity"/>
    <property type="evidence" value="ECO:0007669"/>
    <property type="project" value="UniProtKB-KW"/>
</dbReference>
<evidence type="ECO:0000313" key="1">
    <source>
        <dbReference type="EMBL" id="PIR90550.1"/>
    </source>
</evidence>
<dbReference type="PANTHER" id="PTHR42866">
    <property type="entry name" value="3-DEOXY-MANNO-OCTULOSONATE CYTIDYLYLTRANSFERASE"/>
    <property type="match status" value="1"/>
</dbReference>
<dbReference type="PANTHER" id="PTHR42866:SF1">
    <property type="entry name" value="SPORE COAT POLYSACCHARIDE BIOSYNTHESIS PROTEIN SPSF"/>
    <property type="match status" value="1"/>
</dbReference>
<dbReference type="SUPFAM" id="SSF53448">
    <property type="entry name" value="Nucleotide-diphospho-sugar transferases"/>
    <property type="match status" value="1"/>
</dbReference>
<dbReference type="EMBL" id="PFAX01000014">
    <property type="protein sequence ID" value="PIR90550.1"/>
    <property type="molecule type" value="Genomic_DNA"/>
</dbReference>
<gene>
    <name evidence="1" type="ORF">COU05_01235</name>
</gene>
<dbReference type="InterPro" id="IPR029044">
    <property type="entry name" value="Nucleotide-diphossugar_trans"/>
</dbReference>
<comment type="caution">
    <text evidence="1">The sequence shown here is derived from an EMBL/GenBank/DDBJ whole genome shotgun (WGS) entry which is preliminary data.</text>
</comment>
<dbReference type="Pfam" id="PF02348">
    <property type="entry name" value="CTP_transf_3"/>
    <property type="match status" value="1"/>
</dbReference>